<dbReference type="EMBL" id="RAPF01000001">
    <property type="protein sequence ID" value="RKF23371.1"/>
    <property type="molecule type" value="Genomic_DNA"/>
</dbReference>
<feature type="compositionally biased region" description="Polar residues" evidence="1">
    <location>
        <begin position="61"/>
        <end position="71"/>
    </location>
</feature>
<dbReference type="Proteomes" id="UP000284395">
    <property type="component" value="Unassembled WGS sequence"/>
</dbReference>
<comment type="caution">
    <text evidence="2">The sequence shown here is derived from an EMBL/GenBank/DDBJ whole genome shotgun (WGS) entry which is preliminary data.</text>
</comment>
<feature type="region of interest" description="Disordered" evidence="1">
    <location>
        <begin position="42"/>
        <end position="71"/>
    </location>
</feature>
<name>A0A420ERT1_9SPHN</name>
<sequence>MKNAYVLEDHHGDNGTVRTGWILRELTDTRFSALQKRGLIREATKKELDGKKANSPPANKEAQSPSNKGKA</sequence>
<accession>A0A420ERT1</accession>
<protein>
    <submittedName>
        <fullName evidence="2">Uncharacterized protein</fullName>
    </submittedName>
</protein>
<evidence type="ECO:0000313" key="2">
    <source>
        <dbReference type="EMBL" id="RKF23371.1"/>
    </source>
</evidence>
<evidence type="ECO:0000256" key="1">
    <source>
        <dbReference type="SAM" id="MobiDB-lite"/>
    </source>
</evidence>
<dbReference type="AlphaFoldDB" id="A0A420ERT1"/>
<dbReference type="RefSeq" id="WP_120323275.1">
    <property type="nucleotide sequence ID" value="NZ_RAPF01000001.1"/>
</dbReference>
<organism evidence="2 3">
    <name type="scientific">Altericroceibacterium spongiae</name>
    <dbReference type="NCBI Taxonomy" id="2320269"/>
    <lineage>
        <taxon>Bacteria</taxon>
        <taxon>Pseudomonadati</taxon>
        <taxon>Pseudomonadota</taxon>
        <taxon>Alphaproteobacteria</taxon>
        <taxon>Sphingomonadales</taxon>
        <taxon>Erythrobacteraceae</taxon>
        <taxon>Altericroceibacterium</taxon>
    </lineage>
</organism>
<evidence type="ECO:0000313" key="3">
    <source>
        <dbReference type="Proteomes" id="UP000284395"/>
    </source>
</evidence>
<feature type="compositionally biased region" description="Basic and acidic residues" evidence="1">
    <location>
        <begin position="42"/>
        <end position="52"/>
    </location>
</feature>
<proteinExistence type="predicted"/>
<gene>
    <name evidence="2" type="ORF">D6851_02555</name>
</gene>
<reference evidence="2 3" key="1">
    <citation type="submission" date="2018-09" db="EMBL/GenBank/DDBJ databases">
        <title>Altererythrobacter spongiae sp. nov., isolated from a marine sponge.</title>
        <authorList>
            <person name="Zhuang L."/>
            <person name="Luo L."/>
        </authorList>
    </citation>
    <scope>NUCLEOTIDE SEQUENCE [LARGE SCALE GENOMIC DNA]</scope>
    <source>
        <strain evidence="2 3">HN-Y73</strain>
    </source>
</reference>
<keyword evidence="3" id="KW-1185">Reference proteome</keyword>
<dbReference type="OrthoDB" id="7597073at2"/>